<proteinExistence type="predicted"/>
<dbReference type="Pfam" id="PF07690">
    <property type="entry name" value="MFS_1"/>
    <property type="match status" value="1"/>
</dbReference>
<evidence type="ECO:0000313" key="10">
    <source>
        <dbReference type="EMBL" id="SUZ70275.1"/>
    </source>
</evidence>
<evidence type="ECO:0000256" key="7">
    <source>
        <dbReference type="SAM" id="MobiDB-lite"/>
    </source>
</evidence>
<keyword evidence="3" id="KW-1003">Cell membrane</keyword>
<dbReference type="EMBL" id="UINC01001085">
    <property type="protein sequence ID" value="SUZ70275.1"/>
    <property type="molecule type" value="Genomic_DNA"/>
</dbReference>
<feature type="transmembrane region" description="Helical" evidence="8">
    <location>
        <begin position="31"/>
        <end position="51"/>
    </location>
</feature>
<keyword evidence="5 8" id="KW-1133">Transmembrane helix</keyword>
<dbReference type="CDD" id="cd06173">
    <property type="entry name" value="MFS_MefA_like"/>
    <property type="match status" value="1"/>
</dbReference>
<keyword evidence="2" id="KW-0813">Transport</keyword>
<dbReference type="InterPro" id="IPR020846">
    <property type="entry name" value="MFS_dom"/>
</dbReference>
<feature type="transmembrane region" description="Helical" evidence="8">
    <location>
        <begin position="206"/>
        <end position="226"/>
    </location>
</feature>
<dbReference type="AlphaFoldDB" id="A0A381PTD3"/>
<feature type="transmembrane region" description="Helical" evidence="8">
    <location>
        <begin position="238"/>
        <end position="256"/>
    </location>
</feature>
<accession>A0A381PTD3</accession>
<feature type="transmembrane region" description="Helical" evidence="8">
    <location>
        <begin position="291"/>
        <end position="314"/>
    </location>
</feature>
<gene>
    <name evidence="10" type="ORF">METZ01_LOCUS23129</name>
</gene>
<name>A0A381PTD3_9ZZZZ</name>
<keyword evidence="6 8" id="KW-0472">Membrane</keyword>
<comment type="subcellular location">
    <subcellularLocation>
        <location evidence="1">Cell membrane</location>
        <topology evidence="1">Multi-pass membrane protein</topology>
    </subcellularLocation>
</comment>
<dbReference type="InterPro" id="IPR036259">
    <property type="entry name" value="MFS_trans_sf"/>
</dbReference>
<evidence type="ECO:0000256" key="5">
    <source>
        <dbReference type="ARBA" id="ARBA00022989"/>
    </source>
</evidence>
<keyword evidence="4 8" id="KW-0812">Transmembrane</keyword>
<evidence type="ECO:0000256" key="2">
    <source>
        <dbReference type="ARBA" id="ARBA00022448"/>
    </source>
</evidence>
<evidence type="ECO:0000259" key="9">
    <source>
        <dbReference type="PROSITE" id="PS50850"/>
    </source>
</evidence>
<dbReference type="Gene3D" id="1.20.1250.20">
    <property type="entry name" value="MFS general substrate transporter like domains"/>
    <property type="match status" value="1"/>
</dbReference>
<feature type="non-terminal residue" evidence="10">
    <location>
        <position position="1"/>
    </location>
</feature>
<dbReference type="SUPFAM" id="SSF103473">
    <property type="entry name" value="MFS general substrate transporter"/>
    <property type="match status" value="1"/>
</dbReference>
<dbReference type="InterPro" id="IPR011701">
    <property type="entry name" value="MFS"/>
</dbReference>
<feature type="domain" description="Major facilitator superfamily (MFS) profile" evidence="9">
    <location>
        <begin position="1"/>
        <end position="380"/>
    </location>
</feature>
<feature type="transmembrane region" description="Helical" evidence="8">
    <location>
        <begin position="5"/>
        <end position="25"/>
    </location>
</feature>
<evidence type="ECO:0000256" key="4">
    <source>
        <dbReference type="ARBA" id="ARBA00022692"/>
    </source>
</evidence>
<dbReference type="PANTHER" id="PTHR43266">
    <property type="entry name" value="MACROLIDE-EFFLUX PROTEIN"/>
    <property type="match status" value="1"/>
</dbReference>
<feature type="region of interest" description="Disordered" evidence="7">
    <location>
        <begin position="396"/>
        <end position="420"/>
    </location>
</feature>
<dbReference type="GO" id="GO:0022857">
    <property type="term" value="F:transmembrane transporter activity"/>
    <property type="evidence" value="ECO:0007669"/>
    <property type="project" value="InterPro"/>
</dbReference>
<evidence type="ECO:0000256" key="8">
    <source>
        <dbReference type="SAM" id="Phobius"/>
    </source>
</evidence>
<feature type="transmembrane region" description="Helical" evidence="8">
    <location>
        <begin position="72"/>
        <end position="97"/>
    </location>
</feature>
<sequence>VAQVIALVGTGLSTIALALLAYNMAGSEAGRVLGIALACKMIAYVFFAPIIGGVIHRLSRKSFMITMDILRAFIVLLMPFVSEIWHIYLLIFLLNFFSAGFKPVFQAVIPDILEDDEQYGKALAYSRIAYDLENILSPTLAGIGLLFFSYTGLFVFNSVAFLISAVIILFTILPKSKHVERSGNVLNEISYGMKAYFKTPRLRSLLVLYIGIALASSMIIVNTVIYVKDYLGETDSSLALLFAFSGLGSMLMAFLYPKLAKIMNDKTITQLGIIILSISLFYMSIEPSLIFALSAWFLVGIGLSLSQIPSGKIVNMSANPKDRTAYFTAQFSLTHLCWLIGYLAAGELVLLFGFGFTAIFFGCIVVFCYLYSVLFWPDEDSQNILLHKHKNIVHTHTHDHDPHHEHHNHPIETTHEHEHHHPEVVHKHPFQIDLHHQNWPKH</sequence>
<organism evidence="10">
    <name type="scientific">marine metagenome</name>
    <dbReference type="NCBI Taxonomy" id="408172"/>
    <lineage>
        <taxon>unclassified sequences</taxon>
        <taxon>metagenomes</taxon>
        <taxon>ecological metagenomes</taxon>
    </lineage>
</organism>
<evidence type="ECO:0000256" key="1">
    <source>
        <dbReference type="ARBA" id="ARBA00004651"/>
    </source>
</evidence>
<evidence type="ECO:0000256" key="3">
    <source>
        <dbReference type="ARBA" id="ARBA00022475"/>
    </source>
</evidence>
<dbReference type="PROSITE" id="PS50850">
    <property type="entry name" value="MFS"/>
    <property type="match status" value="1"/>
</dbReference>
<feature type="transmembrane region" description="Helical" evidence="8">
    <location>
        <begin position="326"/>
        <end position="345"/>
    </location>
</feature>
<dbReference type="PANTHER" id="PTHR43266:SF2">
    <property type="entry name" value="MAJOR FACILITATOR SUPERFAMILY (MFS) PROFILE DOMAIN-CONTAINING PROTEIN"/>
    <property type="match status" value="1"/>
</dbReference>
<protein>
    <recommendedName>
        <fullName evidence="9">Major facilitator superfamily (MFS) profile domain-containing protein</fullName>
    </recommendedName>
</protein>
<evidence type="ECO:0000256" key="6">
    <source>
        <dbReference type="ARBA" id="ARBA00023136"/>
    </source>
</evidence>
<feature type="transmembrane region" description="Helical" evidence="8">
    <location>
        <begin position="268"/>
        <end position="285"/>
    </location>
</feature>
<dbReference type="GO" id="GO:0005886">
    <property type="term" value="C:plasma membrane"/>
    <property type="evidence" value="ECO:0007669"/>
    <property type="project" value="UniProtKB-SubCell"/>
</dbReference>
<reference evidence="10" key="1">
    <citation type="submission" date="2018-05" db="EMBL/GenBank/DDBJ databases">
        <authorList>
            <person name="Lanie J.A."/>
            <person name="Ng W.-L."/>
            <person name="Kazmierczak K.M."/>
            <person name="Andrzejewski T.M."/>
            <person name="Davidsen T.M."/>
            <person name="Wayne K.J."/>
            <person name="Tettelin H."/>
            <person name="Glass J.I."/>
            <person name="Rusch D."/>
            <person name="Podicherti R."/>
            <person name="Tsui H.-C.T."/>
            <person name="Winkler M.E."/>
        </authorList>
    </citation>
    <scope>NUCLEOTIDE SEQUENCE</scope>
</reference>
<feature type="transmembrane region" description="Helical" evidence="8">
    <location>
        <begin position="140"/>
        <end position="173"/>
    </location>
</feature>
<feature type="transmembrane region" description="Helical" evidence="8">
    <location>
        <begin position="351"/>
        <end position="376"/>
    </location>
</feature>